<keyword evidence="1" id="KW-0472">Membrane</keyword>
<dbReference type="PANTHER" id="PTHR33802">
    <property type="entry name" value="SI:CH211-161H7.5-RELATED"/>
    <property type="match status" value="1"/>
</dbReference>
<feature type="transmembrane region" description="Helical" evidence="1">
    <location>
        <begin position="190"/>
        <end position="209"/>
    </location>
</feature>
<feature type="transmembrane region" description="Helical" evidence="1">
    <location>
        <begin position="214"/>
        <end position="232"/>
    </location>
</feature>
<gene>
    <name evidence="2" type="ORF">ACFVKH_13590</name>
</gene>
<feature type="transmembrane region" description="Helical" evidence="1">
    <location>
        <begin position="95"/>
        <end position="112"/>
    </location>
</feature>
<feature type="transmembrane region" description="Helical" evidence="1">
    <location>
        <begin position="12"/>
        <end position="31"/>
    </location>
</feature>
<dbReference type="Gene3D" id="1.20.1260.100">
    <property type="entry name" value="TspO/MBR protein"/>
    <property type="match status" value="1"/>
</dbReference>
<feature type="transmembrane region" description="Helical" evidence="1">
    <location>
        <begin position="51"/>
        <end position="74"/>
    </location>
</feature>
<dbReference type="EMBL" id="JBHZOL010000085">
    <property type="protein sequence ID" value="MFE4107321.1"/>
    <property type="molecule type" value="Genomic_DNA"/>
</dbReference>
<keyword evidence="3" id="KW-1185">Reference proteome</keyword>
<dbReference type="PANTHER" id="PTHR33802:SF1">
    <property type="entry name" value="XK-RELATED PROTEIN"/>
    <property type="match status" value="1"/>
</dbReference>
<feature type="transmembrane region" description="Helical" evidence="1">
    <location>
        <begin position="158"/>
        <end position="178"/>
    </location>
</feature>
<feature type="transmembrane region" description="Helical" evidence="1">
    <location>
        <begin position="238"/>
        <end position="257"/>
    </location>
</feature>
<sequence>MSSSTPQTPAKSGWALAIATLAAILATLIVNTLSNLYPPQGRNIGEISNTILSGVLITPASYAFAIWGVIYVGLVAYGLYQLKPAQRQAAALQRVNVRLIVACVAQIIWVYLFTLQLFNLSVLAILAILFALIGAYLQVNSARSRVSRPYRWFAQIPLSVYLAWISVATIVNIASALYSSNWTGWGLSSAGWTVLMLIVGGLLAAIVALQRSDVAFTLVYVWAYSAIALRHLAAPTLWLTAAGLALSLLIILSIGRIRRRAPL</sequence>
<reference evidence="2 3" key="1">
    <citation type="submission" date="2024-10" db="EMBL/GenBank/DDBJ databases">
        <authorList>
            <person name="Ratan Roy A."/>
            <person name="Morales Sandoval P.H."/>
            <person name="De Los Santos Villalobos S."/>
            <person name="Chakraborty S."/>
            <person name="Mukherjee J."/>
        </authorList>
    </citation>
    <scope>NUCLEOTIDE SEQUENCE [LARGE SCALE GENOMIC DNA]</scope>
    <source>
        <strain evidence="2 3">S1</strain>
    </source>
</reference>
<organism evidence="2 3">
    <name type="scientific">Almyronema epifaneia S1</name>
    <dbReference type="NCBI Taxonomy" id="2991925"/>
    <lineage>
        <taxon>Bacteria</taxon>
        <taxon>Bacillati</taxon>
        <taxon>Cyanobacteriota</taxon>
        <taxon>Cyanophyceae</taxon>
        <taxon>Nodosilineales</taxon>
        <taxon>Nodosilineaceae</taxon>
        <taxon>Almyronema</taxon>
        <taxon>Almyronema epifaneia</taxon>
    </lineage>
</organism>
<evidence type="ECO:0000256" key="1">
    <source>
        <dbReference type="SAM" id="Phobius"/>
    </source>
</evidence>
<dbReference type="Proteomes" id="UP001600165">
    <property type="component" value="Unassembled WGS sequence"/>
</dbReference>
<accession>A0ABW6IGL5</accession>
<proteinExistence type="predicted"/>
<comment type="caution">
    <text evidence="2">The sequence shown here is derived from an EMBL/GenBank/DDBJ whole genome shotgun (WGS) entry which is preliminary data.</text>
</comment>
<dbReference type="RefSeq" id="WP_377965918.1">
    <property type="nucleotide sequence ID" value="NZ_JBHZOL010000085.1"/>
</dbReference>
<evidence type="ECO:0000313" key="2">
    <source>
        <dbReference type="EMBL" id="MFE4107321.1"/>
    </source>
</evidence>
<evidence type="ECO:0000313" key="3">
    <source>
        <dbReference type="Proteomes" id="UP001600165"/>
    </source>
</evidence>
<name>A0ABW6IGL5_9CYAN</name>
<protein>
    <submittedName>
        <fullName evidence="2">Tryptophan-rich sensory protein</fullName>
    </submittedName>
</protein>
<keyword evidence="1" id="KW-1133">Transmembrane helix</keyword>
<dbReference type="InterPro" id="IPR038330">
    <property type="entry name" value="TspO/MBR-related_sf"/>
</dbReference>
<keyword evidence="1" id="KW-0812">Transmembrane</keyword>
<feature type="transmembrane region" description="Helical" evidence="1">
    <location>
        <begin position="118"/>
        <end position="137"/>
    </location>
</feature>